<evidence type="ECO:0000313" key="3">
    <source>
        <dbReference type="EMBL" id="KAJ4847953.1"/>
    </source>
</evidence>
<reference evidence="3" key="1">
    <citation type="submission" date="2022-02" db="EMBL/GenBank/DDBJ databases">
        <authorList>
            <person name="Henning P.M."/>
            <person name="McCubbin A.G."/>
            <person name="Shore J.S."/>
        </authorList>
    </citation>
    <scope>NUCLEOTIDE SEQUENCE</scope>
    <source>
        <strain evidence="3">F60SS</strain>
        <tissue evidence="3">Leaves</tissue>
    </source>
</reference>
<proteinExistence type="predicted"/>
<evidence type="ECO:0000259" key="2">
    <source>
        <dbReference type="SMART" id="SM00499"/>
    </source>
</evidence>
<dbReference type="InterPro" id="IPR044741">
    <property type="entry name" value="NsLTP-like"/>
</dbReference>
<dbReference type="EMBL" id="JAKUCV010001034">
    <property type="protein sequence ID" value="KAJ4847953.1"/>
    <property type="molecule type" value="Genomic_DNA"/>
</dbReference>
<protein>
    <recommendedName>
        <fullName evidence="2">Bifunctional inhibitor/plant lipid transfer protein/seed storage helical domain-containing protein</fullName>
    </recommendedName>
</protein>
<dbReference type="GO" id="GO:0005504">
    <property type="term" value="F:fatty acid binding"/>
    <property type="evidence" value="ECO:0007669"/>
    <property type="project" value="InterPro"/>
</dbReference>
<keyword evidence="4" id="KW-1185">Reference proteome</keyword>
<dbReference type="InterPro" id="IPR036312">
    <property type="entry name" value="Bifun_inhib/LTP/seed_sf"/>
</dbReference>
<evidence type="ECO:0000313" key="4">
    <source>
        <dbReference type="Proteomes" id="UP001141552"/>
    </source>
</evidence>
<dbReference type="InterPro" id="IPR039265">
    <property type="entry name" value="DIR1-like"/>
</dbReference>
<organism evidence="3 4">
    <name type="scientific">Turnera subulata</name>
    <dbReference type="NCBI Taxonomy" id="218843"/>
    <lineage>
        <taxon>Eukaryota</taxon>
        <taxon>Viridiplantae</taxon>
        <taxon>Streptophyta</taxon>
        <taxon>Embryophyta</taxon>
        <taxon>Tracheophyta</taxon>
        <taxon>Spermatophyta</taxon>
        <taxon>Magnoliopsida</taxon>
        <taxon>eudicotyledons</taxon>
        <taxon>Gunneridae</taxon>
        <taxon>Pentapetalae</taxon>
        <taxon>rosids</taxon>
        <taxon>fabids</taxon>
        <taxon>Malpighiales</taxon>
        <taxon>Passifloraceae</taxon>
        <taxon>Turnera</taxon>
    </lineage>
</organism>
<dbReference type="PANTHER" id="PTHR33122">
    <property type="entry name" value="LIPID BINDING PROTEIN-RELATED"/>
    <property type="match status" value="1"/>
</dbReference>
<dbReference type="Gene3D" id="1.10.110.10">
    <property type="entry name" value="Plant lipid-transfer and hydrophobic proteins"/>
    <property type="match status" value="1"/>
</dbReference>
<dbReference type="SMART" id="SM00499">
    <property type="entry name" value="AAI"/>
    <property type="match status" value="1"/>
</dbReference>
<dbReference type="AlphaFoldDB" id="A0A9Q0GCZ5"/>
<gene>
    <name evidence="3" type="ORF">Tsubulata_012164</name>
</gene>
<feature type="domain" description="Bifunctional inhibitor/plant lipid transfer protein/seed storage helical" evidence="2">
    <location>
        <begin position="30"/>
        <end position="103"/>
    </location>
</feature>
<evidence type="ECO:0000256" key="1">
    <source>
        <dbReference type="SAM" id="SignalP"/>
    </source>
</evidence>
<sequence>MGIKVRRVVVFALVLIMAALFEGSRAVTLCNMTEDGLQECKPSVTQPNPADPPSPGCCQALQGADLTCLCSYRNSFLLPSLGIDPDLAMALPSKCNLATPANC</sequence>
<dbReference type="Pfam" id="PF14368">
    <property type="entry name" value="LTP_2"/>
    <property type="match status" value="1"/>
</dbReference>
<name>A0A9Q0GCZ5_9ROSI</name>
<reference evidence="3" key="2">
    <citation type="journal article" date="2023" name="Plants (Basel)">
        <title>Annotation of the Turnera subulata (Passifloraceae) Draft Genome Reveals the S-Locus Evolved after the Divergence of Turneroideae from Passifloroideae in a Stepwise Manner.</title>
        <authorList>
            <person name="Henning P.M."/>
            <person name="Roalson E.H."/>
            <person name="Mir W."/>
            <person name="McCubbin A.G."/>
            <person name="Shore J.S."/>
        </authorList>
    </citation>
    <scope>NUCLEOTIDE SEQUENCE</scope>
    <source>
        <strain evidence="3">F60SS</strain>
    </source>
</reference>
<dbReference type="SUPFAM" id="SSF47699">
    <property type="entry name" value="Bifunctional inhibitor/lipid-transfer protein/seed storage 2S albumin"/>
    <property type="match status" value="1"/>
</dbReference>
<feature type="signal peptide" evidence="1">
    <location>
        <begin position="1"/>
        <end position="26"/>
    </location>
</feature>
<dbReference type="GO" id="GO:0009627">
    <property type="term" value="P:systemic acquired resistance"/>
    <property type="evidence" value="ECO:0007669"/>
    <property type="project" value="InterPro"/>
</dbReference>
<dbReference type="PANTHER" id="PTHR33122:SF60">
    <property type="entry name" value="LIPID-TRANSFER PROTEIN DIR1-RELATED"/>
    <property type="match status" value="1"/>
</dbReference>
<dbReference type="InterPro" id="IPR016140">
    <property type="entry name" value="Bifunc_inhib/LTP/seed_store"/>
</dbReference>
<dbReference type="CDD" id="cd04660">
    <property type="entry name" value="nsLTP_like"/>
    <property type="match status" value="1"/>
</dbReference>
<dbReference type="OrthoDB" id="643149at2759"/>
<accession>A0A9Q0GCZ5</accession>
<keyword evidence="1" id="KW-0732">Signal</keyword>
<feature type="chain" id="PRO_5040386613" description="Bifunctional inhibitor/plant lipid transfer protein/seed storage helical domain-containing protein" evidence="1">
    <location>
        <begin position="27"/>
        <end position="103"/>
    </location>
</feature>
<comment type="caution">
    <text evidence="3">The sequence shown here is derived from an EMBL/GenBank/DDBJ whole genome shotgun (WGS) entry which is preliminary data.</text>
</comment>
<dbReference type="Proteomes" id="UP001141552">
    <property type="component" value="Unassembled WGS sequence"/>
</dbReference>